<dbReference type="STRING" id="101091.A0A1C7N8E3"/>
<dbReference type="Proteomes" id="UP000093000">
    <property type="component" value="Unassembled WGS sequence"/>
</dbReference>
<reference evidence="1 2" key="1">
    <citation type="submission" date="2016-03" db="EMBL/GenBank/DDBJ databases">
        <title>Choanephora cucurbitarum.</title>
        <authorList>
            <person name="Min B."/>
            <person name="Park H."/>
            <person name="Park J.-H."/>
            <person name="Shin H.-D."/>
            <person name="Choi I.-G."/>
        </authorList>
    </citation>
    <scope>NUCLEOTIDE SEQUENCE [LARGE SCALE GENOMIC DNA]</scope>
    <source>
        <strain evidence="1 2">KUS-F28377</strain>
    </source>
</reference>
<dbReference type="EMBL" id="LUGH01000421">
    <property type="protein sequence ID" value="OBZ85218.1"/>
    <property type="molecule type" value="Genomic_DNA"/>
</dbReference>
<protein>
    <submittedName>
        <fullName evidence="1">Uncharacterized protein</fullName>
    </submittedName>
</protein>
<dbReference type="AlphaFoldDB" id="A0A1C7N8E3"/>
<organism evidence="1 2">
    <name type="scientific">Choanephora cucurbitarum</name>
    <dbReference type="NCBI Taxonomy" id="101091"/>
    <lineage>
        <taxon>Eukaryota</taxon>
        <taxon>Fungi</taxon>
        <taxon>Fungi incertae sedis</taxon>
        <taxon>Mucoromycota</taxon>
        <taxon>Mucoromycotina</taxon>
        <taxon>Mucoromycetes</taxon>
        <taxon>Mucorales</taxon>
        <taxon>Mucorineae</taxon>
        <taxon>Choanephoraceae</taxon>
        <taxon>Choanephoroideae</taxon>
        <taxon>Choanephora</taxon>
    </lineage>
</organism>
<accession>A0A1C7N8E3</accession>
<dbReference type="InParanoid" id="A0A1C7N8E3"/>
<evidence type="ECO:0000313" key="2">
    <source>
        <dbReference type="Proteomes" id="UP000093000"/>
    </source>
</evidence>
<proteinExistence type="predicted"/>
<evidence type="ECO:0000313" key="1">
    <source>
        <dbReference type="EMBL" id="OBZ85218.1"/>
    </source>
</evidence>
<gene>
    <name evidence="1" type="ORF">A0J61_06739</name>
</gene>
<keyword evidence="2" id="KW-1185">Reference proteome</keyword>
<comment type="caution">
    <text evidence="1">The sequence shown here is derived from an EMBL/GenBank/DDBJ whole genome shotgun (WGS) entry which is preliminary data.</text>
</comment>
<name>A0A1C7N8E3_9FUNG</name>
<sequence>MKAFKGFTLKKSTANSFILHEGDNVNLKLGLILLVFNQDTNGVMKYAAFFFFSIDESGFNINRRPFLMDDQFLVASTPSAKVESHSILSAIATVGVVDLSFFF</sequence>